<protein>
    <submittedName>
        <fullName evidence="2">NUDIX family protein</fullName>
    </submittedName>
</protein>
<evidence type="ECO:0000313" key="2">
    <source>
        <dbReference type="EMBL" id="APU12940.1"/>
    </source>
</evidence>
<accession>A0AAC9LAQ0</accession>
<dbReference type="SUPFAM" id="SSF55811">
    <property type="entry name" value="Nudix"/>
    <property type="match status" value="1"/>
</dbReference>
<dbReference type="EMBL" id="CP016076">
    <property type="protein sequence ID" value="APU12940.1"/>
    <property type="molecule type" value="Genomic_DNA"/>
</dbReference>
<keyword evidence="3" id="KW-1185">Reference proteome</keyword>
<dbReference type="KEGG" id="acad:UA74_04305"/>
<gene>
    <name evidence="2" type="ORF">UA74_04305</name>
</gene>
<evidence type="ECO:0000259" key="1">
    <source>
        <dbReference type="Pfam" id="PF00293"/>
    </source>
</evidence>
<dbReference type="InterPro" id="IPR000086">
    <property type="entry name" value="NUDIX_hydrolase_dom"/>
</dbReference>
<dbReference type="Pfam" id="PF00293">
    <property type="entry name" value="NUDIX"/>
    <property type="match status" value="1"/>
</dbReference>
<reference evidence="3" key="1">
    <citation type="submission" date="2016-06" db="EMBL/GenBank/DDBJ databases">
        <title>Complete genome sequence of Actinoalloteichus fjordicus DSM 46855 (=ADI127-17), type strain of the new species Actinoalloteichus fjordicus.</title>
        <authorList>
            <person name="Ruckert C."/>
            <person name="Nouioui I."/>
            <person name="Willmese J."/>
            <person name="van Wezel G."/>
            <person name="Klenk H.-P."/>
            <person name="Kalinowski J."/>
            <person name="Zotchev S.B."/>
        </authorList>
    </citation>
    <scope>NUCLEOTIDE SEQUENCE [LARGE SCALE GENOMIC DNA]</scope>
    <source>
        <strain evidence="3">ADI127-7</strain>
    </source>
</reference>
<dbReference type="Gene3D" id="3.90.79.10">
    <property type="entry name" value="Nucleoside Triphosphate Pyrophosphohydrolase"/>
    <property type="match status" value="1"/>
</dbReference>
<evidence type="ECO:0000313" key="3">
    <source>
        <dbReference type="Proteomes" id="UP000185511"/>
    </source>
</evidence>
<feature type="domain" description="Nudix hydrolase" evidence="1">
    <location>
        <begin position="4"/>
        <end position="88"/>
    </location>
</feature>
<dbReference type="AlphaFoldDB" id="A0AAC9LAQ0"/>
<dbReference type="InterPro" id="IPR015797">
    <property type="entry name" value="NUDIX_hydrolase-like_dom_sf"/>
</dbReference>
<dbReference type="RefSeq" id="WP_198042919.1">
    <property type="nucleotide sequence ID" value="NZ_CP016076.1"/>
</dbReference>
<proteinExistence type="predicted"/>
<sequence length="147" mass="16067">MAQVYGWLLDDVGRVLVQETGDGFNLPGGSPELADADPVATLVREALEESQVTVVDVVFLGYEQVQRNGHWRALVRAVGRIGEFRPRHPDPDGGRLFGRLMTSLDTAPGLLRWGRSGQAQAQAAARIAAHWWGLPVYYPTAPASYVD</sequence>
<dbReference type="Proteomes" id="UP000185511">
    <property type="component" value="Chromosome"/>
</dbReference>
<name>A0AAC9LAQ0_9PSEU</name>
<organism evidence="2 3">
    <name type="scientific">Actinoalloteichus fjordicus</name>
    <dbReference type="NCBI Taxonomy" id="1612552"/>
    <lineage>
        <taxon>Bacteria</taxon>
        <taxon>Bacillati</taxon>
        <taxon>Actinomycetota</taxon>
        <taxon>Actinomycetes</taxon>
        <taxon>Pseudonocardiales</taxon>
        <taxon>Pseudonocardiaceae</taxon>
        <taxon>Actinoalloteichus</taxon>
    </lineage>
</organism>